<comment type="caution">
    <text evidence="1">The sequence shown here is derived from an EMBL/GenBank/DDBJ whole genome shotgun (WGS) entry which is preliminary data.</text>
</comment>
<sequence>MKKGGKGKVNKKCIYCGKKAETKDHIPSKNLYPKTKGLNFTTVPSCNKCNQSFSSDEVFFRDHITAFSLDKSMNASYLFDTKIKRSIIKDKTLANYMFNKMSIVEVKTPQGLYMGKKTAITMNNNDWQHIYKVLDKTIKGLVYIELNKVLPKGHIIKHFVKTGPELEKKHKDILDIMNWNTSFYPDIFLYGFNRVPERFDSIWITQFFGTVVFMTFIRHKDQPSNLPDVQTA</sequence>
<evidence type="ECO:0000313" key="1">
    <source>
        <dbReference type="EMBL" id="OGC51768.1"/>
    </source>
</evidence>
<name>A0A1F4V3M1_UNCKA</name>
<dbReference type="EMBL" id="MEVH01000014">
    <property type="protein sequence ID" value="OGC51768.1"/>
    <property type="molecule type" value="Genomic_DNA"/>
</dbReference>
<accession>A0A1F4V3M1</accession>
<dbReference type="Gene3D" id="1.10.30.50">
    <property type="match status" value="1"/>
</dbReference>
<dbReference type="AlphaFoldDB" id="A0A1F4V3M1"/>
<dbReference type="STRING" id="1802624.A2982_00605"/>
<protein>
    <recommendedName>
        <fullName evidence="3">HNH endonuclease 5 domain-containing protein</fullName>
    </recommendedName>
</protein>
<proteinExistence type="predicted"/>
<evidence type="ECO:0008006" key="3">
    <source>
        <dbReference type="Google" id="ProtNLM"/>
    </source>
</evidence>
<evidence type="ECO:0000313" key="2">
    <source>
        <dbReference type="Proteomes" id="UP000178771"/>
    </source>
</evidence>
<organism evidence="1 2">
    <name type="scientific">candidate division WWE3 bacterium RIFCSPLOWO2_01_FULL_39_13</name>
    <dbReference type="NCBI Taxonomy" id="1802624"/>
    <lineage>
        <taxon>Bacteria</taxon>
        <taxon>Katanobacteria</taxon>
    </lineage>
</organism>
<gene>
    <name evidence="1" type="ORF">A2982_00605</name>
</gene>
<dbReference type="Proteomes" id="UP000178771">
    <property type="component" value="Unassembled WGS sequence"/>
</dbReference>
<reference evidence="1 2" key="1">
    <citation type="journal article" date="2016" name="Nat. Commun.">
        <title>Thousands of microbial genomes shed light on interconnected biogeochemical processes in an aquifer system.</title>
        <authorList>
            <person name="Anantharaman K."/>
            <person name="Brown C.T."/>
            <person name="Hug L.A."/>
            <person name="Sharon I."/>
            <person name="Castelle C.J."/>
            <person name="Probst A.J."/>
            <person name="Thomas B.C."/>
            <person name="Singh A."/>
            <person name="Wilkins M.J."/>
            <person name="Karaoz U."/>
            <person name="Brodie E.L."/>
            <person name="Williams K.H."/>
            <person name="Hubbard S.S."/>
            <person name="Banfield J.F."/>
        </authorList>
    </citation>
    <scope>NUCLEOTIDE SEQUENCE [LARGE SCALE GENOMIC DNA]</scope>
</reference>